<sequence>MATDIPLLAADVRATQRSYAGKLTVATDSTIKPKTPYTRQHLTSIPPGSRLYQPGQPKRLRAELYLESLVKLKHVLGTLRAHRQPNPYARTIAFYPPPNLVHFYGLQTALKDTVRKVWDILYPKCVARVTSDDGMSTGGEQAIDSEEASVGKNGGHTSGHHSSSSSSSSSSGSSGESSSESDTDDLTVDSEAPTVVVSQADETSFADLPRSRDRLNLHRNPHARDLPDDLCTLAAHEVGHVVETLVDNMAATLDTK</sequence>
<evidence type="ECO:0000313" key="2">
    <source>
        <dbReference type="EMBL" id="KAJ1916636.1"/>
    </source>
</evidence>
<evidence type="ECO:0000256" key="1">
    <source>
        <dbReference type="SAM" id="MobiDB-lite"/>
    </source>
</evidence>
<gene>
    <name evidence="2" type="ORF">IWQ60_008040</name>
</gene>
<organism evidence="2 3">
    <name type="scientific">Tieghemiomyces parasiticus</name>
    <dbReference type="NCBI Taxonomy" id="78921"/>
    <lineage>
        <taxon>Eukaryota</taxon>
        <taxon>Fungi</taxon>
        <taxon>Fungi incertae sedis</taxon>
        <taxon>Zoopagomycota</taxon>
        <taxon>Kickxellomycotina</taxon>
        <taxon>Dimargaritomycetes</taxon>
        <taxon>Dimargaritales</taxon>
        <taxon>Dimargaritaceae</taxon>
        <taxon>Tieghemiomyces</taxon>
    </lineage>
</organism>
<dbReference type="Proteomes" id="UP001150569">
    <property type="component" value="Unassembled WGS sequence"/>
</dbReference>
<feature type="region of interest" description="Disordered" evidence="1">
    <location>
        <begin position="148"/>
        <end position="204"/>
    </location>
</feature>
<proteinExistence type="predicted"/>
<dbReference type="AlphaFoldDB" id="A0A9W7ZZJ3"/>
<protein>
    <submittedName>
        <fullName evidence="2">Uncharacterized protein</fullName>
    </submittedName>
</protein>
<comment type="caution">
    <text evidence="2">The sequence shown here is derived from an EMBL/GenBank/DDBJ whole genome shotgun (WGS) entry which is preliminary data.</text>
</comment>
<feature type="compositionally biased region" description="Low complexity" evidence="1">
    <location>
        <begin position="160"/>
        <end position="178"/>
    </location>
</feature>
<dbReference type="EMBL" id="JANBPT010000575">
    <property type="protein sequence ID" value="KAJ1916636.1"/>
    <property type="molecule type" value="Genomic_DNA"/>
</dbReference>
<accession>A0A9W7ZZJ3</accession>
<keyword evidence="3" id="KW-1185">Reference proteome</keyword>
<reference evidence="2" key="1">
    <citation type="submission" date="2022-07" db="EMBL/GenBank/DDBJ databases">
        <title>Phylogenomic reconstructions and comparative analyses of Kickxellomycotina fungi.</title>
        <authorList>
            <person name="Reynolds N.K."/>
            <person name="Stajich J.E."/>
            <person name="Barry K."/>
            <person name="Grigoriev I.V."/>
            <person name="Crous P."/>
            <person name="Smith M.E."/>
        </authorList>
    </citation>
    <scope>NUCLEOTIDE SEQUENCE</scope>
    <source>
        <strain evidence="2">RSA 861</strain>
    </source>
</reference>
<name>A0A9W7ZZJ3_9FUNG</name>
<feature type="compositionally biased region" description="Acidic residues" evidence="1">
    <location>
        <begin position="179"/>
        <end position="188"/>
    </location>
</feature>
<evidence type="ECO:0000313" key="3">
    <source>
        <dbReference type="Proteomes" id="UP001150569"/>
    </source>
</evidence>